<evidence type="ECO:0000256" key="11">
    <source>
        <dbReference type="ARBA" id="ARBA00038053"/>
    </source>
</evidence>
<keyword evidence="2" id="KW-0328">Glycosyltransferase</keyword>
<dbReference type="GO" id="GO:0008955">
    <property type="term" value="F:peptidoglycan glycosyltransferase activity"/>
    <property type="evidence" value="ECO:0007669"/>
    <property type="project" value="UniProtKB-EC"/>
</dbReference>
<evidence type="ECO:0000256" key="13">
    <source>
        <dbReference type="ARBA" id="ARBA00041418"/>
    </source>
</evidence>
<feature type="transmembrane region" description="Helical" evidence="16">
    <location>
        <begin position="83"/>
        <end position="104"/>
    </location>
</feature>
<dbReference type="EMBL" id="CP023004">
    <property type="protein sequence ID" value="AWI07980.1"/>
    <property type="molecule type" value="Genomic_DNA"/>
</dbReference>
<evidence type="ECO:0000256" key="1">
    <source>
        <dbReference type="ARBA" id="ARBA00004141"/>
    </source>
</evidence>
<evidence type="ECO:0000256" key="16">
    <source>
        <dbReference type="SAM" id="Phobius"/>
    </source>
</evidence>
<dbReference type="GO" id="GO:0009252">
    <property type="term" value="P:peptidoglycan biosynthetic process"/>
    <property type="evidence" value="ECO:0007669"/>
    <property type="project" value="UniProtKB-KW"/>
</dbReference>
<keyword evidence="4 16" id="KW-0812">Transmembrane</keyword>
<dbReference type="Proteomes" id="UP000244896">
    <property type="component" value="Chromosome"/>
</dbReference>
<dbReference type="InterPro" id="IPR001182">
    <property type="entry name" value="FtsW/RodA"/>
</dbReference>
<comment type="similarity">
    <text evidence="11">Belongs to the SEDS family. FtsW subfamily.</text>
</comment>
<feature type="transmembrane region" description="Helical" evidence="16">
    <location>
        <begin position="48"/>
        <end position="71"/>
    </location>
</feature>
<evidence type="ECO:0000256" key="5">
    <source>
        <dbReference type="ARBA" id="ARBA00022960"/>
    </source>
</evidence>
<dbReference type="PANTHER" id="PTHR30474:SF2">
    <property type="entry name" value="PEPTIDOGLYCAN GLYCOSYLTRANSFERASE FTSW-RELATED"/>
    <property type="match status" value="1"/>
</dbReference>
<evidence type="ECO:0000256" key="3">
    <source>
        <dbReference type="ARBA" id="ARBA00022679"/>
    </source>
</evidence>
<dbReference type="GO" id="GO:0005886">
    <property type="term" value="C:plasma membrane"/>
    <property type="evidence" value="ECO:0007669"/>
    <property type="project" value="TreeGrafter"/>
</dbReference>
<evidence type="ECO:0000256" key="6">
    <source>
        <dbReference type="ARBA" id="ARBA00022984"/>
    </source>
</evidence>
<dbReference type="Pfam" id="PF01098">
    <property type="entry name" value="FTSW_RODA_SPOVE"/>
    <property type="match status" value="1"/>
</dbReference>
<evidence type="ECO:0000256" key="9">
    <source>
        <dbReference type="ARBA" id="ARBA00032370"/>
    </source>
</evidence>
<accession>A0A2U8DZD7</accession>
<dbReference type="PANTHER" id="PTHR30474">
    <property type="entry name" value="CELL CYCLE PROTEIN"/>
    <property type="match status" value="1"/>
</dbReference>
<feature type="transmembrane region" description="Helical" evidence="16">
    <location>
        <begin position="302"/>
        <end position="323"/>
    </location>
</feature>
<keyword evidence="18" id="KW-1185">Reference proteome</keyword>
<protein>
    <recommendedName>
        <fullName evidence="12">Probable peptidoglycan glycosyltransferase FtsW</fullName>
        <ecNumber evidence="14">2.4.99.28</ecNumber>
    </recommendedName>
    <alternativeName>
        <fullName evidence="13">Cell division protein FtsW</fullName>
    </alternativeName>
    <alternativeName>
        <fullName evidence="10">Cell wall polymerase</fullName>
    </alternativeName>
    <alternativeName>
        <fullName evidence="9">Peptidoglycan polymerase</fullName>
    </alternativeName>
</protein>
<reference evidence="17 18" key="1">
    <citation type="journal article" date="2018" name="Syst. Appl. Microbiol.">
        <title>Ereboglobus luteus gen. nov. sp. nov. from cockroach guts, and new insights into the oxygen relationship of the genera Opitutus and Didymococcus (Verrucomicrobia: Opitutaceae).</title>
        <authorList>
            <person name="Tegtmeier D."/>
            <person name="Belitz A."/>
            <person name="Radek R."/>
            <person name="Heimerl T."/>
            <person name="Brune A."/>
        </authorList>
    </citation>
    <scope>NUCLEOTIDE SEQUENCE [LARGE SCALE GENOMIC DNA]</scope>
    <source>
        <strain evidence="17 18">Ho45</strain>
    </source>
</reference>
<evidence type="ECO:0000256" key="4">
    <source>
        <dbReference type="ARBA" id="ARBA00022692"/>
    </source>
</evidence>
<dbReference type="EC" id="2.4.99.28" evidence="14"/>
<feature type="transmembrane region" description="Helical" evidence="16">
    <location>
        <begin position="124"/>
        <end position="140"/>
    </location>
</feature>
<keyword evidence="7 16" id="KW-1133">Transmembrane helix</keyword>
<gene>
    <name evidence="17" type="ORF">CKA38_00735</name>
</gene>
<name>A0A2U8DZD7_9BACT</name>
<evidence type="ECO:0000256" key="2">
    <source>
        <dbReference type="ARBA" id="ARBA00022676"/>
    </source>
</evidence>
<feature type="transmembrane region" description="Helical" evidence="16">
    <location>
        <begin position="21"/>
        <end position="42"/>
    </location>
</feature>
<evidence type="ECO:0000256" key="14">
    <source>
        <dbReference type="ARBA" id="ARBA00044770"/>
    </source>
</evidence>
<comment type="subcellular location">
    <subcellularLocation>
        <location evidence="1">Membrane</location>
        <topology evidence="1">Multi-pass membrane protein</topology>
    </subcellularLocation>
</comment>
<evidence type="ECO:0000256" key="7">
    <source>
        <dbReference type="ARBA" id="ARBA00022989"/>
    </source>
</evidence>
<keyword evidence="3" id="KW-0808">Transferase</keyword>
<dbReference type="GO" id="GO:0051301">
    <property type="term" value="P:cell division"/>
    <property type="evidence" value="ECO:0007669"/>
    <property type="project" value="InterPro"/>
</dbReference>
<dbReference type="AlphaFoldDB" id="A0A2U8DZD7"/>
<evidence type="ECO:0000256" key="15">
    <source>
        <dbReference type="ARBA" id="ARBA00049902"/>
    </source>
</evidence>
<sequence>MDSASYFDSPIEAKPKAITPVSVIIACALLLLAIGIPIVYSASTASKYGASTFVTKQLIGVGLGVCVAFVVSRFDLEHLRKYAVPLLVVAIILLLLTLVPGIGIRRNGSSRWLGTSSLAFQTSEFAKVALIFCLAHYLAIKQTHIGKTVHGYCIPLLMIAAITVPISQQKDIGTAGLIFGVGIIILFLAGAKFAKHIVPTIVIGIAGAACLVIGTENRFARLDAWVKHTVPDSWLAHAVSQIMAWRNYTPKEDIDAWQLEQALSAFAVGGIQGAGLGQGRQQITFLPEAHTDFICAVIGEELGLIGTLSVVVLFMVIFIAGLVHLRRAPNMFQYLLTAGAILFLIMPALINFYVVTGVVPTKGMSLPFVSYGMSNLLLTGALIGILLNNQRNWPRPAFSKRERILREVVQT</sequence>
<dbReference type="GO" id="GO:0008360">
    <property type="term" value="P:regulation of cell shape"/>
    <property type="evidence" value="ECO:0007669"/>
    <property type="project" value="UniProtKB-KW"/>
</dbReference>
<dbReference type="OrthoDB" id="9812661at2"/>
<dbReference type="KEGG" id="elut:CKA38_00735"/>
<evidence type="ECO:0000313" key="18">
    <source>
        <dbReference type="Proteomes" id="UP000244896"/>
    </source>
</evidence>
<feature type="transmembrane region" description="Helical" evidence="16">
    <location>
        <begin position="197"/>
        <end position="215"/>
    </location>
</feature>
<evidence type="ECO:0000256" key="8">
    <source>
        <dbReference type="ARBA" id="ARBA00023136"/>
    </source>
</evidence>
<keyword evidence="6" id="KW-0573">Peptidoglycan synthesis</keyword>
<feature type="transmembrane region" description="Helical" evidence="16">
    <location>
        <begin position="149"/>
        <end position="166"/>
    </location>
</feature>
<evidence type="ECO:0000256" key="10">
    <source>
        <dbReference type="ARBA" id="ARBA00033270"/>
    </source>
</evidence>
<feature type="transmembrane region" description="Helical" evidence="16">
    <location>
        <begin position="368"/>
        <end position="387"/>
    </location>
</feature>
<feature type="transmembrane region" description="Helical" evidence="16">
    <location>
        <begin position="172"/>
        <end position="190"/>
    </location>
</feature>
<keyword evidence="5" id="KW-0133">Cell shape</keyword>
<dbReference type="GO" id="GO:0015648">
    <property type="term" value="F:lipid-linked peptidoglycan transporter activity"/>
    <property type="evidence" value="ECO:0007669"/>
    <property type="project" value="TreeGrafter"/>
</dbReference>
<comment type="catalytic activity">
    <reaction evidence="15">
        <text>[GlcNAc-(1-&gt;4)-Mur2Ac(oyl-L-Ala-gamma-D-Glu-L-Lys-D-Ala-D-Ala)](n)-di-trans,octa-cis-undecaprenyl diphosphate + beta-D-GlcNAc-(1-&gt;4)-Mur2Ac(oyl-L-Ala-gamma-D-Glu-L-Lys-D-Ala-D-Ala)-di-trans,octa-cis-undecaprenyl diphosphate = [GlcNAc-(1-&gt;4)-Mur2Ac(oyl-L-Ala-gamma-D-Glu-L-Lys-D-Ala-D-Ala)](n+1)-di-trans,octa-cis-undecaprenyl diphosphate + di-trans,octa-cis-undecaprenyl diphosphate + H(+)</text>
        <dbReference type="Rhea" id="RHEA:23708"/>
        <dbReference type="Rhea" id="RHEA-COMP:9602"/>
        <dbReference type="Rhea" id="RHEA-COMP:9603"/>
        <dbReference type="ChEBI" id="CHEBI:15378"/>
        <dbReference type="ChEBI" id="CHEBI:58405"/>
        <dbReference type="ChEBI" id="CHEBI:60033"/>
        <dbReference type="ChEBI" id="CHEBI:78435"/>
        <dbReference type="EC" id="2.4.99.28"/>
    </reaction>
</comment>
<evidence type="ECO:0000313" key="17">
    <source>
        <dbReference type="EMBL" id="AWI07980.1"/>
    </source>
</evidence>
<feature type="transmembrane region" description="Helical" evidence="16">
    <location>
        <begin position="335"/>
        <end position="356"/>
    </location>
</feature>
<proteinExistence type="inferred from homology"/>
<dbReference type="RefSeq" id="WP_108823788.1">
    <property type="nucleotide sequence ID" value="NZ_CP023004.1"/>
</dbReference>
<evidence type="ECO:0000256" key="12">
    <source>
        <dbReference type="ARBA" id="ARBA00041185"/>
    </source>
</evidence>
<organism evidence="17 18">
    <name type="scientific">Ereboglobus luteus</name>
    <dbReference type="NCBI Taxonomy" id="1796921"/>
    <lineage>
        <taxon>Bacteria</taxon>
        <taxon>Pseudomonadati</taxon>
        <taxon>Verrucomicrobiota</taxon>
        <taxon>Opitutia</taxon>
        <taxon>Opitutales</taxon>
        <taxon>Opitutaceae</taxon>
        <taxon>Ereboglobus</taxon>
    </lineage>
</organism>
<keyword evidence="8 16" id="KW-0472">Membrane</keyword>
<dbReference type="GO" id="GO:0032153">
    <property type="term" value="C:cell division site"/>
    <property type="evidence" value="ECO:0007669"/>
    <property type="project" value="TreeGrafter"/>
</dbReference>